<dbReference type="AlphaFoldDB" id="A0A7J8WSC9"/>
<feature type="transmembrane region" description="Helical" evidence="1">
    <location>
        <begin position="12"/>
        <end position="30"/>
    </location>
</feature>
<keyword evidence="1" id="KW-0472">Membrane</keyword>
<gene>
    <name evidence="2" type="ORF">Goari_019285</name>
</gene>
<evidence type="ECO:0000256" key="1">
    <source>
        <dbReference type="SAM" id="Phobius"/>
    </source>
</evidence>
<organism evidence="2 3">
    <name type="scientific">Gossypium aridum</name>
    <name type="common">American cotton</name>
    <name type="synonym">Erioxylum aridum</name>
    <dbReference type="NCBI Taxonomy" id="34290"/>
    <lineage>
        <taxon>Eukaryota</taxon>
        <taxon>Viridiplantae</taxon>
        <taxon>Streptophyta</taxon>
        <taxon>Embryophyta</taxon>
        <taxon>Tracheophyta</taxon>
        <taxon>Spermatophyta</taxon>
        <taxon>Magnoliopsida</taxon>
        <taxon>eudicotyledons</taxon>
        <taxon>Gunneridae</taxon>
        <taxon>Pentapetalae</taxon>
        <taxon>rosids</taxon>
        <taxon>malvids</taxon>
        <taxon>Malvales</taxon>
        <taxon>Malvaceae</taxon>
        <taxon>Malvoideae</taxon>
        <taxon>Gossypium</taxon>
    </lineage>
</organism>
<proteinExistence type="predicted"/>
<accession>A0A7J8WSC9</accession>
<keyword evidence="1" id="KW-1133">Transmembrane helix</keyword>
<evidence type="ECO:0000313" key="2">
    <source>
        <dbReference type="EMBL" id="MBA0677906.1"/>
    </source>
</evidence>
<name>A0A7J8WSC9_GOSAI</name>
<keyword evidence="3" id="KW-1185">Reference proteome</keyword>
<sequence length="36" mass="4286">MYIPISSLRVIHIYWFSIILSCFTNLINFLELQCHG</sequence>
<comment type="caution">
    <text evidence="2">The sequence shown here is derived from an EMBL/GenBank/DDBJ whole genome shotgun (WGS) entry which is preliminary data.</text>
</comment>
<dbReference type="EMBL" id="JABFAA010000003">
    <property type="protein sequence ID" value="MBA0677906.1"/>
    <property type="molecule type" value="Genomic_DNA"/>
</dbReference>
<keyword evidence="1" id="KW-0812">Transmembrane</keyword>
<reference evidence="2 3" key="1">
    <citation type="journal article" date="2019" name="Genome Biol. Evol.">
        <title>Insights into the evolution of the New World diploid cottons (Gossypium, subgenus Houzingenia) based on genome sequencing.</title>
        <authorList>
            <person name="Grover C.E."/>
            <person name="Arick M.A. 2nd"/>
            <person name="Thrash A."/>
            <person name="Conover J.L."/>
            <person name="Sanders W.S."/>
            <person name="Peterson D.G."/>
            <person name="Frelichowski J.E."/>
            <person name="Scheffler J.A."/>
            <person name="Scheffler B.E."/>
            <person name="Wendel J.F."/>
        </authorList>
    </citation>
    <scope>NUCLEOTIDE SEQUENCE [LARGE SCALE GENOMIC DNA]</scope>
    <source>
        <strain evidence="2">185</strain>
        <tissue evidence="2">Leaf</tissue>
    </source>
</reference>
<evidence type="ECO:0000313" key="3">
    <source>
        <dbReference type="Proteomes" id="UP000593577"/>
    </source>
</evidence>
<protein>
    <submittedName>
        <fullName evidence="2">Uncharacterized protein</fullName>
    </submittedName>
</protein>
<dbReference type="Proteomes" id="UP000593577">
    <property type="component" value="Unassembled WGS sequence"/>
</dbReference>